<evidence type="ECO:0000256" key="7">
    <source>
        <dbReference type="ARBA" id="ARBA00047368"/>
    </source>
</evidence>
<comment type="catalytic activity">
    <reaction evidence="16">
        <text>12-(9Z-hexadecenoyloxy)-octadecanoate + H2O = 12-hydroxyoctadecanoate + (9Z)-hexadecenoate + H(+)</text>
        <dbReference type="Rhea" id="RHEA:52072"/>
        <dbReference type="ChEBI" id="CHEBI:15377"/>
        <dbReference type="ChEBI" id="CHEBI:15378"/>
        <dbReference type="ChEBI" id="CHEBI:32372"/>
        <dbReference type="ChEBI" id="CHEBI:84201"/>
        <dbReference type="ChEBI" id="CHEBI:136312"/>
    </reaction>
    <physiologicalReaction direction="left-to-right" evidence="16">
        <dbReference type="Rhea" id="RHEA:52073"/>
    </physiologicalReaction>
</comment>
<comment type="catalytic activity">
    <reaction evidence="15">
        <text>13-(9Z-hexadecenoyloxy)-octadecanoate + H2O = 13-hydroxy-octadecanoate + (9Z)-hexadecenoate + H(+)</text>
        <dbReference type="Rhea" id="RHEA:52076"/>
        <dbReference type="ChEBI" id="CHEBI:15377"/>
        <dbReference type="ChEBI" id="CHEBI:15378"/>
        <dbReference type="ChEBI" id="CHEBI:32372"/>
        <dbReference type="ChEBI" id="CHEBI:136304"/>
        <dbReference type="ChEBI" id="CHEBI:136315"/>
    </reaction>
    <physiologicalReaction direction="left-to-right" evidence="15">
        <dbReference type="Rhea" id="RHEA:52077"/>
    </physiologicalReaction>
</comment>
<evidence type="ECO:0000256" key="14">
    <source>
        <dbReference type="ARBA" id="ARBA00049296"/>
    </source>
</evidence>
<comment type="catalytic activity">
    <reaction evidence="13">
        <text>9-octadecanoyloxy-octadecanoate + H2O = 9-hydroxy-octadecanoate + octadecanoate + H(+)</text>
        <dbReference type="Rhea" id="RHEA:52096"/>
        <dbReference type="ChEBI" id="CHEBI:15377"/>
        <dbReference type="ChEBI" id="CHEBI:15378"/>
        <dbReference type="ChEBI" id="CHEBI:25629"/>
        <dbReference type="ChEBI" id="CHEBI:136286"/>
        <dbReference type="ChEBI" id="CHEBI:136373"/>
    </reaction>
    <physiologicalReaction direction="left-to-right" evidence="13">
        <dbReference type="Rhea" id="RHEA:52097"/>
    </physiologicalReaction>
</comment>
<evidence type="ECO:0000256" key="2">
    <source>
        <dbReference type="ARBA" id="ARBA00004127"/>
    </source>
</evidence>
<gene>
    <name evidence="19" type="primary">LOC113506911</name>
</gene>
<comment type="similarity">
    <text evidence="3">Belongs to the AIG1 family.</text>
</comment>
<keyword evidence="6 17" id="KW-0472">Membrane</keyword>
<comment type="catalytic activity">
    <reaction evidence="1">
        <text>9-(9Z-hexadecenoyloxy)-octadecanoate + H2O = (9Z)-hexadecenoate + 9-hydroxy-octadecanoate + H(+)</text>
        <dbReference type="Rhea" id="RHEA:52068"/>
        <dbReference type="ChEBI" id="CHEBI:15377"/>
        <dbReference type="ChEBI" id="CHEBI:15378"/>
        <dbReference type="ChEBI" id="CHEBI:32372"/>
        <dbReference type="ChEBI" id="CHEBI:136286"/>
        <dbReference type="ChEBI" id="CHEBI:136309"/>
    </reaction>
    <physiologicalReaction direction="left-to-right" evidence="1">
        <dbReference type="Rhea" id="RHEA:52069"/>
    </physiologicalReaction>
</comment>
<evidence type="ECO:0000256" key="4">
    <source>
        <dbReference type="ARBA" id="ARBA00022692"/>
    </source>
</evidence>
<feature type="transmembrane region" description="Helical" evidence="17">
    <location>
        <begin position="85"/>
        <end position="105"/>
    </location>
</feature>
<comment type="catalytic activity">
    <reaction evidence="8">
        <text>13-octadecanoyloxy-octadecanoate + H2O = 13-hydroxy-octadecanoate + octadecanoate + H(+)</text>
        <dbReference type="Rhea" id="RHEA:52084"/>
        <dbReference type="ChEBI" id="CHEBI:15377"/>
        <dbReference type="ChEBI" id="CHEBI:15378"/>
        <dbReference type="ChEBI" id="CHEBI:25629"/>
        <dbReference type="ChEBI" id="CHEBI:136304"/>
        <dbReference type="ChEBI" id="CHEBI:136335"/>
    </reaction>
    <physiologicalReaction direction="left-to-right" evidence="8">
        <dbReference type="Rhea" id="RHEA:52085"/>
    </physiologicalReaction>
</comment>
<keyword evidence="18" id="KW-1185">Reference proteome</keyword>
<evidence type="ECO:0000256" key="16">
    <source>
        <dbReference type="ARBA" id="ARBA00049428"/>
    </source>
</evidence>
<protein>
    <submittedName>
        <fullName evidence="19">Androgen-dependent TFPI-regulating protein-like</fullName>
    </submittedName>
</protein>
<evidence type="ECO:0000256" key="11">
    <source>
        <dbReference type="ARBA" id="ARBA00048701"/>
    </source>
</evidence>
<keyword evidence="5 17" id="KW-1133">Transmembrane helix</keyword>
<comment type="catalytic activity">
    <reaction evidence="10">
        <text>12-octadecanoyloxy-octadecanoate + H2O = 12-hydroxyoctadecanoate + octadecanoate + H(+)</text>
        <dbReference type="Rhea" id="RHEA:52080"/>
        <dbReference type="ChEBI" id="CHEBI:15377"/>
        <dbReference type="ChEBI" id="CHEBI:15378"/>
        <dbReference type="ChEBI" id="CHEBI:25629"/>
        <dbReference type="ChEBI" id="CHEBI:84201"/>
        <dbReference type="ChEBI" id="CHEBI:136330"/>
    </reaction>
    <physiologicalReaction direction="left-to-right" evidence="10">
        <dbReference type="Rhea" id="RHEA:52081"/>
    </physiologicalReaction>
</comment>
<dbReference type="RefSeq" id="XP_026745552.1">
    <property type="nucleotide sequence ID" value="XM_026889751.1"/>
</dbReference>
<comment type="catalytic activity">
    <reaction evidence="9">
        <text>9-hexadecanoyloxy-octadecanoate + H2O = 9-hydroxy-octadecanoate + hexadecanoate + H(+)</text>
        <dbReference type="Rhea" id="RHEA:52052"/>
        <dbReference type="ChEBI" id="CHEBI:7896"/>
        <dbReference type="ChEBI" id="CHEBI:15377"/>
        <dbReference type="ChEBI" id="CHEBI:15378"/>
        <dbReference type="ChEBI" id="CHEBI:83670"/>
        <dbReference type="ChEBI" id="CHEBI:136286"/>
    </reaction>
    <physiologicalReaction direction="left-to-right" evidence="9">
        <dbReference type="Rhea" id="RHEA:52053"/>
    </physiologicalReaction>
</comment>
<evidence type="ECO:0000313" key="18">
    <source>
        <dbReference type="Proteomes" id="UP000322000"/>
    </source>
</evidence>
<evidence type="ECO:0000256" key="13">
    <source>
        <dbReference type="ARBA" id="ARBA00049221"/>
    </source>
</evidence>
<dbReference type="InParanoid" id="A0A7E5WZ78"/>
<feature type="transmembrane region" description="Helical" evidence="17">
    <location>
        <begin position="41"/>
        <end position="64"/>
    </location>
</feature>
<reference evidence="19" key="1">
    <citation type="submission" date="2025-08" db="UniProtKB">
        <authorList>
            <consortium name="RefSeq"/>
        </authorList>
    </citation>
    <scope>IDENTIFICATION</scope>
</reference>
<evidence type="ECO:0000256" key="5">
    <source>
        <dbReference type="ARBA" id="ARBA00022989"/>
    </source>
</evidence>
<dbReference type="GO" id="GO:0012505">
    <property type="term" value="C:endomembrane system"/>
    <property type="evidence" value="ECO:0007669"/>
    <property type="project" value="UniProtKB-SubCell"/>
</dbReference>
<keyword evidence="4 17" id="KW-0812">Transmembrane</keyword>
<comment type="catalytic activity">
    <reaction evidence="7">
        <text>12-hexadecanoyloxy-octadecanoate + H2O = 12-hydroxyoctadecanoate + hexadecanoate + H(+)</text>
        <dbReference type="Rhea" id="RHEA:52056"/>
        <dbReference type="ChEBI" id="CHEBI:7896"/>
        <dbReference type="ChEBI" id="CHEBI:15377"/>
        <dbReference type="ChEBI" id="CHEBI:15378"/>
        <dbReference type="ChEBI" id="CHEBI:83677"/>
        <dbReference type="ChEBI" id="CHEBI:84201"/>
    </reaction>
    <physiologicalReaction direction="left-to-right" evidence="7">
        <dbReference type="Rhea" id="RHEA:52057"/>
    </physiologicalReaction>
</comment>
<feature type="transmembrane region" description="Helical" evidence="17">
    <location>
        <begin position="156"/>
        <end position="174"/>
    </location>
</feature>
<evidence type="ECO:0000256" key="3">
    <source>
        <dbReference type="ARBA" id="ARBA00009300"/>
    </source>
</evidence>
<proteinExistence type="inferred from homology"/>
<feature type="transmembrane region" description="Helical" evidence="17">
    <location>
        <begin position="125"/>
        <end position="144"/>
    </location>
</feature>
<organism evidence="18 19">
    <name type="scientific">Trichoplusia ni</name>
    <name type="common">Cabbage looper</name>
    <dbReference type="NCBI Taxonomy" id="7111"/>
    <lineage>
        <taxon>Eukaryota</taxon>
        <taxon>Metazoa</taxon>
        <taxon>Ecdysozoa</taxon>
        <taxon>Arthropoda</taxon>
        <taxon>Hexapoda</taxon>
        <taxon>Insecta</taxon>
        <taxon>Pterygota</taxon>
        <taxon>Neoptera</taxon>
        <taxon>Endopterygota</taxon>
        <taxon>Lepidoptera</taxon>
        <taxon>Glossata</taxon>
        <taxon>Ditrysia</taxon>
        <taxon>Noctuoidea</taxon>
        <taxon>Noctuidae</taxon>
        <taxon>Plusiinae</taxon>
        <taxon>Trichoplusia</taxon>
    </lineage>
</organism>
<comment type="catalytic activity">
    <reaction evidence="11">
        <text>12-(9Z-octadecenoyloxy)-octadecanoate + H2O = 12-hydroxyoctadecanoate + (9Z)-octadecenoate + H(+)</text>
        <dbReference type="Rhea" id="RHEA:52060"/>
        <dbReference type="ChEBI" id="CHEBI:15377"/>
        <dbReference type="ChEBI" id="CHEBI:15378"/>
        <dbReference type="ChEBI" id="CHEBI:30823"/>
        <dbReference type="ChEBI" id="CHEBI:84201"/>
        <dbReference type="ChEBI" id="CHEBI:136302"/>
    </reaction>
    <physiologicalReaction direction="left-to-right" evidence="11">
        <dbReference type="Rhea" id="RHEA:52061"/>
    </physiologicalReaction>
</comment>
<evidence type="ECO:0000256" key="17">
    <source>
        <dbReference type="SAM" id="Phobius"/>
    </source>
</evidence>
<evidence type="ECO:0000256" key="15">
    <source>
        <dbReference type="ARBA" id="ARBA00049322"/>
    </source>
</evidence>
<dbReference type="OrthoDB" id="1898221at2759"/>
<evidence type="ECO:0000313" key="19">
    <source>
        <dbReference type="RefSeq" id="XP_026745552.1"/>
    </source>
</evidence>
<dbReference type="PANTHER" id="PTHR10989">
    <property type="entry name" value="ANDROGEN-INDUCED PROTEIN 1-RELATED"/>
    <property type="match status" value="1"/>
</dbReference>
<evidence type="ECO:0000256" key="8">
    <source>
        <dbReference type="ARBA" id="ARBA00047427"/>
    </source>
</evidence>
<dbReference type="Proteomes" id="UP000322000">
    <property type="component" value="Unplaced"/>
</dbReference>
<accession>A0A7E5WZ78</accession>
<evidence type="ECO:0000256" key="1">
    <source>
        <dbReference type="ARBA" id="ARBA00000923"/>
    </source>
</evidence>
<evidence type="ECO:0000256" key="9">
    <source>
        <dbReference type="ARBA" id="ARBA00047863"/>
    </source>
</evidence>
<feature type="transmembrane region" description="Helical" evidence="17">
    <location>
        <begin position="194"/>
        <end position="210"/>
    </location>
</feature>
<evidence type="ECO:0000256" key="6">
    <source>
        <dbReference type="ARBA" id="ARBA00023136"/>
    </source>
</evidence>
<comment type="catalytic activity">
    <reaction evidence="14">
        <text>13-(9Z-octadecenoyloxy)-octadecanoate + H2O = 13-hydroxy-octadecanoate + (9Z)-octadecenoate + H(+)</text>
        <dbReference type="Rhea" id="RHEA:52064"/>
        <dbReference type="ChEBI" id="CHEBI:15377"/>
        <dbReference type="ChEBI" id="CHEBI:15378"/>
        <dbReference type="ChEBI" id="CHEBI:30823"/>
        <dbReference type="ChEBI" id="CHEBI:136303"/>
        <dbReference type="ChEBI" id="CHEBI:136304"/>
    </reaction>
    <physiologicalReaction direction="left-to-right" evidence="14">
        <dbReference type="Rhea" id="RHEA:52065"/>
    </physiologicalReaction>
</comment>
<dbReference type="PANTHER" id="PTHR10989:SF16">
    <property type="entry name" value="AT02829P-RELATED"/>
    <property type="match status" value="1"/>
</dbReference>
<dbReference type="GeneID" id="113506911"/>
<evidence type="ECO:0000256" key="12">
    <source>
        <dbReference type="ARBA" id="ARBA00048800"/>
    </source>
</evidence>
<dbReference type="KEGG" id="tnl:113506911"/>
<evidence type="ECO:0000256" key="10">
    <source>
        <dbReference type="ARBA" id="ARBA00048680"/>
    </source>
</evidence>
<dbReference type="InterPro" id="IPR006838">
    <property type="entry name" value="ADTRP_AIG1"/>
</dbReference>
<dbReference type="GO" id="GO:0016020">
    <property type="term" value="C:membrane"/>
    <property type="evidence" value="ECO:0007669"/>
    <property type="project" value="InterPro"/>
</dbReference>
<comment type="subcellular location">
    <subcellularLocation>
        <location evidence="2">Endomembrane system</location>
        <topology evidence="2">Multi-pass membrane protein</topology>
    </subcellularLocation>
</comment>
<name>A0A7E5WZ78_TRINI</name>
<sequence length="234" mass="27552">MFLVVYHVLILSLYLYALWFDSNFVEIPYPSKEFENIPFRARASFLTFWTMMVQILYFIVACLNDAIGTNTVTKKPPLIRKIKDHLFSLAFTTAVYVPITFWTLYKIDKTYIYPNEEAERQIPNWLNHLMHTSILPIILVELFISNKNYPKRKTGLKILLCSAAAYSAYIHYLYFKYGIWPYNFLHLLSWTNKIVMTLFSGVLGVLYYLIGEKLDSLISKNRREHKHANGIKSH</sequence>
<dbReference type="AlphaFoldDB" id="A0A7E5WZ78"/>
<dbReference type="Pfam" id="PF04750">
    <property type="entry name" value="Far-17a_AIG1"/>
    <property type="match status" value="1"/>
</dbReference>
<comment type="catalytic activity">
    <reaction evidence="12">
        <text>9-(9Z-octadecenoyloxy)-octadecanoate + H2O = 9-hydroxy-octadecanoate + (9Z)-octadecenoate + H(+)</text>
        <dbReference type="Rhea" id="RHEA:52048"/>
        <dbReference type="ChEBI" id="CHEBI:15377"/>
        <dbReference type="ChEBI" id="CHEBI:15378"/>
        <dbReference type="ChEBI" id="CHEBI:30823"/>
        <dbReference type="ChEBI" id="CHEBI:136282"/>
        <dbReference type="ChEBI" id="CHEBI:136286"/>
    </reaction>
    <physiologicalReaction direction="left-to-right" evidence="12">
        <dbReference type="Rhea" id="RHEA:52049"/>
    </physiologicalReaction>
</comment>